<feature type="region of interest" description="Disordered" evidence="1">
    <location>
        <begin position="178"/>
        <end position="198"/>
    </location>
</feature>
<keyword evidence="3" id="KW-1185">Reference proteome</keyword>
<accession>A0ABW4KNT2</accession>
<dbReference type="EMBL" id="JBHUEJ010000010">
    <property type="protein sequence ID" value="MFD1709772.1"/>
    <property type="molecule type" value="Genomic_DNA"/>
</dbReference>
<proteinExistence type="predicted"/>
<dbReference type="RefSeq" id="WP_147914656.1">
    <property type="nucleotide sequence ID" value="NZ_JBHUEJ010000010.1"/>
</dbReference>
<comment type="caution">
    <text evidence="2">The sequence shown here is derived from an EMBL/GenBank/DDBJ whole genome shotgun (WGS) entry which is preliminary data.</text>
</comment>
<organism evidence="2 3">
    <name type="scientific">Ottowia flava</name>
    <dbReference type="NCBI Taxonomy" id="2675430"/>
    <lineage>
        <taxon>Bacteria</taxon>
        <taxon>Pseudomonadati</taxon>
        <taxon>Pseudomonadota</taxon>
        <taxon>Betaproteobacteria</taxon>
        <taxon>Burkholderiales</taxon>
        <taxon>Comamonadaceae</taxon>
        <taxon>Ottowia</taxon>
    </lineage>
</organism>
<evidence type="ECO:0000313" key="2">
    <source>
        <dbReference type="EMBL" id="MFD1709772.1"/>
    </source>
</evidence>
<protein>
    <submittedName>
        <fullName evidence="2">Uncharacterized protein</fullName>
    </submittedName>
</protein>
<reference evidence="3" key="1">
    <citation type="journal article" date="2019" name="Int. J. Syst. Evol. Microbiol.">
        <title>The Global Catalogue of Microorganisms (GCM) 10K type strain sequencing project: providing services to taxonomists for standard genome sequencing and annotation.</title>
        <authorList>
            <consortium name="The Broad Institute Genomics Platform"/>
            <consortium name="The Broad Institute Genome Sequencing Center for Infectious Disease"/>
            <person name="Wu L."/>
            <person name="Ma J."/>
        </authorList>
    </citation>
    <scope>NUCLEOTIDE SEQUENCE [LARGE SCALE GENOMIC DNA]</scope>
    <source>
        <strain evidence="3">LMG 29247</strain>
    </source>
</reference>
<name>A0ABW4KNT2_9BURK</name>
<dbReference type="Proteomes" id="UP001597304">
    <property type="component" value="Unassembled WGS sequence"/>
</dbReference>
<sequence>MAIQEASGNLLLETMRAISKDKWAQSQEVAAAFLRDDRVRKSILDILKKRNAIAGAELLNYKLLVYGRMIEERLFERITALEGIYSFVYRIADICISGSLRDAAREGVHLAGSIDALAEDDDGWNYDHLGALADAEPASEDALLTSDEAIERQASAKGAEERFQRKLSKLGWSDQIPRTAESYQQLGRPRKADLSDQD</sequence>
<gene>
    <name evidence="2" type="ORF">ACFSF0_04085</name>
</gene>
<evidence type="ECO:0000256" key="1">
    <source>
        <dbReference type="SAM" id="MobiDB-lite"/>
    </source>
</evidence>
<evidence type="ECO:0000313" key="3">
    <source>
        <dbReference type="Proteomes" id="UP001597304"/>
    </source>
</evidence>